<keyword evidence="3" id="KW-0285">Flavoprotein</keyword>
<dbReference type="PANTHER" id="PTHR36118:SF1">
    <property type="entry name" value="ION-TRANSLOCATING OXIDOREDUCTASE COMPLEX SUBUNIT G"/>
    <property type="match status" value="1"/>
</dbReference>
<dbReference type="RefSeq" id="WP_312646315.1">
    <property type="nucleotide sequence ID" value="NZ_CP116967.1"/>
</dbReference>
<keyword evidence="9" id="KW-1185">Reference proteome</keyword>
<dbReference type="InterPro" id="IPR010209">
    <property type="entry name" value="Ion_transpt_RnfG/RsxG"/>
</dbReference>
<dbReference type="SMART" id="SM00900">
    <property type="entry name" value="FMN_bind"/>
    <property type="match status" value="1"/>
</dbReference>
<feature type="signal peptide" evidence="6">
    <location>
        <begin position="1"/>
        <end position="25"/>
    </location>
</feature>
<organism evidence="8 9">
    <name type="scientific">Candidatus Nitrospira allomarina</name>
    <dbReference type="NCBI Taxonomy" id="3020900"/>
    <lineage>
        <taxon>Bacteria</taxon>
        <taxon>Pseudomonadati</taxon>
        <taxon>Nitrospirota</taxon>
        <taxon>Nitrospiria</taxon>
        <taxon>Nitrospirales</taxon>
        <taxon>Nitrospiraceae</taxon>
        <taxon>Nitrospira</taxon>
    </lineage>
</organism>
<dbReference type="Proteomes" id="UP001302719">
    <property type="component" value="Chromosome"/>
</dbReference>
<evidence type="ECO:0000256" key="1">
    <source>
        <dbReference type="ARBA" id="ARBA00022448"/>
    </source>
</evidence>
<keyword evidence="1" id="KW-0813">Transport</keyword>
<dbReference type="EMBL" id="CP116967">
    <property type="protein sequence ID" value="WNM59546.1"/>
    <property type="molecule type" value="Genomic_DNA"/>
</dbReference>
<evidence type="ECO:0000256" key="6">
    <source>
        <dbReference type="SAM" id="SignalP"/>
    </source>
</evidence>
<name>A0AA96GL46_9BACT</name>
<evidence type="ECO:0000256" key="5">
    <source>
        <dbReference type="ARBA" id="ARBA00022982"/>
    </source>
</evidence>
<keyword evidence="6" id="KW-0732">Signal</keyword>
<proteinExistence type="predicted"/>
<accession>A0AA96GL46</accession>
<evidence type="ECO:0000256" key="3">
    <source>
        <dbReference type="ARBA" id="ARBA00022630"/>
    </source>
</evidence>
<feature type="chain" id="PRO_5041742543" evidence="6">
    <location>
        <begin position="26"/>
        <end position="229"/>
    </location>
</feature>
<evidence type="ECO:0000256" key="4">
    <source>
        <dbReference type="ARBA" id="ARBA00022643"/>
    </source>
</evidence>
<dbReference type="GO" id="GO:0005886">
    <property type="term" value="C:plasma membrane"/>
    <property type="evidence" value="ECO:0007669"/>
    <property type="project" value="InterPro"/>
</dbReference>
<protein>
    <submittedName>
        <fullName evidence="8">FMN-binding protein</fullName>
    </submittedName>
</protein>
<dbReference type="AlphaFoldDB" id="A0AA96GL46"/>
<dbReference type="GO" id="GO:0022900">
    <property type="term" value="P:electron transport chain"/>
    <property type="evidence" value="ECO:0007669"/>
    <property type="project" value="InterPro"/>
</dbReference>
<keyword evidence="2" id="KW-0597">Phosphoprotein</keyword>
<keyword evidence="5" id="KW-0249">Electron transport</keyword>
<dbReference type="PANTHER" id="PTHR36118">
    <property type="entry name" value="ION-TRANSLOCATING OXIDOREDUCTASE COMPLEX SUBUNIT G"/>
    <property type="match status" value="1"/>
</dbReference>
<dbReference type="GO" id="GO:0009055">
    <property type="term" value="F:electron transfer activity"/>
    <property type="evidence" value="ECO:0007669"/>
    <property type="project" value="InterPro"/>
</dbReference>
<evidence type="ECO:0000259" key="7">
    <source>
        <dbReference type="SMART" id="SM00900"/>
    </source>
</evidence>
<dbReference type="KEGG" id="nall:PP769_07255"/>
<feature type="domain" description="FMN-binding" evidence="7">
    <location>
        <begin position="117"/>
        <end position="198"/>
    </location>
</feature>
<dbReference type="GO" id="GO:0010181">
    <property type="term" value="F:FMN binding"/>
    <property type="evidence" value="ECO:0007669"/>
    <property type="project" value="InterPro"/>
</dbReference>
<sequence length="229" mass="25998">MFHRILNIAIFGSLLLAYAPQPSNAENDQIWDNELKRYLTPQEMVQEDVYLTPEEAAKLTLPDSDSIRLEVITLNENQKRIIEERIGWQFPESTFDCYIGETNGRIDGWAFVQHTIGKHKPMTYMVGVDPDGEITNVEVLVYRESRGSEVGKKRFNYQYQGKTIDDPIRINRDVINISGATMSVRSMSAGVKRALVLAHELYLQSQSQSPPINTASRANKGFLESLLGF</sequence>
<gene>
    <name evidence="8" type="ORF">PP769_07255</name>
</gene>
<evidence type="ECO:0000256" key="2">
    <source>
        <dbReference type="ARBA" id="ARBA00022553"/>
    </source>
</evidence>
<evidence type="ECO:0000313" key="8">
    <source>
        <dbReference type="EMBL" id="WNM59546.1"/>
    </source>
</evidence>
<keyword evidence="4" id="KW-0288">FMN</keyword>
<dbReference type="InterPro" id="IPR007329">
    <property type="entry name" value="FMN-bd"/>
</dbReference>
<evidence type="ECO:0000313" key="9">
    <source>
        <dbReference type="Proteomes" id="UP001302719"/>
    </source>
</evidence>
<reference evidence="8 9" key="1">
    <citation type="submission" date="2023-01" db="EMBL/GenBank/DDBJ databases">
        <title>Cultivation and genomic characterization of new, ubiquitous marine nitrite-oxidizing bacteria from the Nitrospirales.</title>
        <authorList>
            <person name="Mueller A.J."/>
            <person name="Daebeler A."/>
            <person name="Herbold C.W."/>
            <person name="Kirkegaard R.H."/>
            <person name="Daims H."/>
        </authorList>
    </citation>
    <scope>NUCLEOTIDE SEQUENCE [LARGE SCALE GENOMIC DNA]</scope>
    <source>
        <strain evidence="8 9">VA</strain>
    </source>
</reference>
<dbReference type="Pfam" id="PF04205">
    <property type="entry name" value="FMN_bind"/>
    <property type="match status" value="1"/>
</dbReference>